<evidence type="ECO:0000256" key="5">
    <source>
        <dbReference type="ARBA" id="ARBA00022679"/>
    </source>
</evidence>
<dbReference type="Gene3D" id="3.20.20.70">
    <property type="entry name" value="Aldolase class I"/>
    <property type="match status" value="1"/>
</dbReference>
<keyword evidence="9" id="KW-1185">Reference proteome</keyword>
<comment type="catalytic activity">
    <reaction evidence="6">
        <text>D-arabinose 5-phosphate + phosphoenolpyruvate + H2O = 3-deoxy-alpha-D-manno-2-octulosonate-8-phosphate + phosphate</text>
        <dbReference type="Rhea" id="RHEA:14053"/>
        <dbReference type="ChEBI" id="CHEBI:15377"/>
        <dbReference type="ChEBI" id="CHEBI:43474"/>
        <dbReference type="ChEBI" id="CHEBI:57693"/>
        <dbReference type="ChEBI" id="CHEBI:58702"/>
        <dbReference type="ChEBI" id="CHEBI:85985"/>
        <dbReference type="EC" id="2.5.1.55"/>
    </reaction>
</comment>
<reference evidence="8 9" key="1">
    <citation type="submission" date="2018-08" db="EMBL/GenBank/DDBJ databases">
        <title>Genomic investigation of the strawberry pathogen Phytophthora fragariae indicates pathogenicity is determined by transcriptional variation in three key races.</title>
        <authorList>
            <person name="Adams T.M."/>
            <person name="Armitage A.D."/>
            <person name="Sobczyk M.K."/>
            <person name="Bates H.J."/>
            <person name="Dunwell J.M."/>
            <person name="Nellist C.F."/>
            <person name="Harrison R.J."/>
        </authorList>
    </citation>
    <scope>NUCLEOTIDE SEQUENCE [LARGE SCALE GENOMIC DNA]</scope>
    <source>
        <strain evidence="8 9">SCRP333</strain>
    </source>
</reference>
<sequence>MRFLLLYAVSKTPSLLQKLRWRFLKTIFQIPAFLSRQTDLLVAAANSGRLVNLKKGQMLSAETMLLAAKKLAMTQRDTDFILTERGSMFGYGDLVVDARNLPKLRRSY</sequence>
<feature type="domain" description="DAHP synthetase I/KDSA" evidence="7">
    <location>
        <begin position="26"/>
        <end position="104"/>
    </location>
</feature>
<protein>
    <recommendedName>
        <fullName evidence="3">3-deoxy-8-phosphooctulonate synthase</fullName>
        <ecNumber evidence="3">2.5.1.55</ecNumber>
    </recommendedName>
</protein>
<evidence type="ECO:0000256" key="6">
    <source>
        <dbReference type="ARBA" id="ARBA00049112"/>
    </source>
</evidence>
<evidence type="ECO:0000313" key="9">
    <source>
        <dbReference type="Proteomes" id="UP000434957"/>
    </source>
</evidence>
<dbReference type="GO" id="GO:0005737">
    <property type="term" value="C:cytoplasm"/>
    <property type="evidence" value="ECO:0007669"/>
    <property type="project" value="UniProtKB-SubCell"/>
</dbReference>
<evidence type="ECO:0000256" key="1">
    <source>
        <dbReference type="ARBA" id="ARBA00004496"/>
    </source>
</evidence>
<evidence type="ECO:0000256" key="4">
    <source>
        <dbReference type="ARBA" id="ARBA00022490"/>
    </source>
</evidence>
<comment type="caution">
    <text evidence="8">The sequence shown here is derived from an EMBL/GenBank/DDBJ whole genome shotgun (WGS) entry which is preliminary data.</text>
</comment>
<comment type="subcellular location">
    <subcellularLocation>
        <location evidence="1">Cytoplasm</location>
    </subcellularLocation>
</comment>
<dbReference type="Proteomes" id="UP000434957">
    <property type="component" value="Unassembled WGS sequence"/>
</dbReference>
<dbReference type="EC" id="2.5.1.55" evidence="3"/>
<dbReference type="Pfam" id="PF00793">
    <property type="entry name" value="DAHP_synth_1"/>
    <property type="match status" value="1"/>
</dbReference>
<evidence type="ECO:0000256" key="3">
    <source>
        <dbReference type="ARBA" id="ARBA00012693"/>
    </source>
</evidence>
<evidence type="ECO:0000259" key="7">
    <source>
        <dbReference type="Pfam" id="PF00793"/>
    </source>
</evidence>
<dbReference type="InterPro" id="IPR006269">
    <property type="entry name" value="KDO8P_synthase"/>
</dbReference>
<name>A0A6A4AUQ0_9STRA</name>
<dbReference type="InterPro" id="IPR006218">
    <property type="entry name" value="DAHP1/KDSA"/>
</dbReference>
<keyword evidence="4" id="KW-0963">Cytoplasm</keyword>
<evidence type="ECO:0000256" key="2">
    <source>
        <dbReference type="ARBA" id="ARBA00010499"/>
    </source>
</evidence>
<comment type="similarity">
    <text evidence="2">Belongs to the KdsA family.</text>
</comment>
<dbReference type="AlphaFoldDB" id="A0A6A4AUQ0"/>
<dbReference type="InterPro" id="IPR013785">
    <property type="entry name" value="Aldolase_TIM"/>
</dbReference>
<proteinExistence type="inferred from homology"/>
<dbReference type="PANTHER" id="PTHR21057">
    <property type="entry name" value="PHOSPHO-2-DEHYDRO-3-DEOXYHEPTONATE ALDOLASE"/>
    <property type="match status" value="1"/>
</dbReference>
<gene>
    <name evidence="8" type="ORF">PR003_g33737</name>
</gene>
<dbReference type="EMBL" id="QXFT01009967">
    <property type="protein sequence ID" value="KAE9261939.1"/>
    <property type="molecule type" value="Genomic_DNA"/>
</dbReference>
<organism evidence="8 9">
    <name type="scientific">Phytophthora rubi</name>
    <dbReference type="NCBI Taxonomy" id="129364"/>
    <lineage>
        <taxon>Eukaryota</taxon>
        <taxon>Sar</taxon>
        <taxon>Stramenopiles</taxon>
        <taxon>Oomycota</taxon>
        <taxon>Peronosporomycetes</taxon>
        <taxon>Peronosporales</taxon>
        <taxon>Peronosporaceae</taxon>
        <taxon>Phytophthora</taxon>
    </lineage>
</organism>
<accession>A0A6A4AUQ0</accession>
<keyword evidence="5" id="KW-0808">Transferase</keyword>
<evidence type="ECO:0000313" key="8">
    <source>
        <dbReference type="EMBL" id="KAE9261939.1"/>
    </source>
</evidence>
<feature type="non-terminal residue" evidence="8">
    <location>
        <position position="108"/>
    </location>
</feature>
<dbReference type="GO" id="GO:0008676">
    <property type="term" value="F:3-deoxy-8-phosphooctulonate synthase activity"/>
    <property type="evidence" value="ECO:0007669"/>
    <property type="project" value="UniProtKB-EC"/>
</dbReference>
<dbReference type="SUPFAM" id="SSF51569">
    <property type="entry name" value="Aldolase"/>
    <property type="match status" value="1"/>
</dbReference>